<sequence>MKKVTLQMIAEQVGVSKALVSKALSNDPAVNNSTREEIWRMAQDMGYRFDKLRKSSQFTKTGNIAVLMPEAYLDDIEYWGKIIRGIDKELSAYDFSMILSGINISLDPEEGLPSSISESKSDGALLLGHIPEPYMKALEAIELPFVLVDSNVQNAEHDHILANNYIGAYNATKRLIESGHRRLAFVGDVETAWSFKERDRGFEEAVKHHNAASQDQVSITWVRGVGVSGRGNYINSEFMDKLRLSITGQQVTGFFCANDMLAIESLRYLMEWGYRCPEDFSVIGFDDLSLSEFMIPKLTTVQVPKEHMGSRAVKTILERIKHPGTVPEQILLATKLIERSSVKVLETADLAGE</sequence>
<dbReference type="SMART" id="SM00354">
    <property type="entry name" value="HTH_LACI"/>
    <property type="match status" value="1"/>
</dbReference>
<dbReference type="InterPro" id="IPR000843">
    <property type="entry name" value="HTH_LacI"/>
</dbReference>
<dbReference type="Proteomes" id="UP000838324">
    <property type="component" value="Unassembled WGS sequence"/>
</dbReference>
<protein>
    <submittedName>
        <fullName evidence="6">HTH-type transcriptional repressor ExuR</fullName>
    </submittedName>
</protein>
<dbReference type="Pfam" id="PF00356">
    <property type="entry name" value="LacI"/>
    <property type="match status" value="1"/>
</dbReference>
<dbReference type="CDD" id="cd19974">
    <property type="entry name" value="PBP1_LacI-like"/>
    <property type="match status" value="1"/>
</dbReference>
<evidence type="ECO:0000256" key="2">
    <source>
        <dbReference type="ARBA" id="ARBA00023015"/>
    </source>
</evidence>
<evidence type="ECO:0000256" key="4">
    <source>
        <dbReference type="ARBA" id="ARBA00023163"/>
    </source>
</evidence>
<evidence type="ECO:0000313" key="6">
    <source>
        <dbReference type="EMBL" id="CAH1208185.1"/>
    </source>
</evidence>
<evidence type="ECO:0000259" key="5">
    <source>
        <dbReference type="PROSITE" id="PS50932"/>
    </source>
</evidence>
<keyword evidence="3" id="KW-0238">DNA-binding</keyword>
<evidence type="ECO:0000256" key="1">
    <source>
        <dbReference type="ARBA" id="ARBA00022491"/>
    </source>
</evidence>
<proteinExistence type="predicted"/>
<dbReference type="CDD" id="cd01392">
    <property type="entry name" value="HTH_LacI"/>
    <property type="match status" value="1"/>
</dbReference>
<dbReference type="Pfam" id="PF13377">
    <property type="entry name" value="Peripla_BP_3"/>
    <property type="match status" value="1"/>
</dbReference>
<dbReference type="InterPro" id="IPR010982">
    <property type="entry name" value="Lambda_DNA-bd_dom_sf"/>
</dbReference>
<organism evidence="6 7">
    <name type="scientific">Paenibacillus auburnensis</name>
    <dbReference type="NCBI Taxonomy" id="2905649"/>
    <lineage>
        <taxon>Bacteria</taxon>
        <taxon>Bacillati</taxon>
        <taxon>Bacillota</taxon>
        <taxon>Bacilli</taxon>
        <taxon>Bacillales</taxon>
        <taxon>Paenibacillaceae</taxon>
        <taxon>Paenibacillus</taxon>
    </lineage>
</organism>
<keyword evidence="1" id="KW-0678">Repressor</keyword>
<dbReference type="SUPFAM" id="SSF53822">
    <property type="entry name" value="Periplasmic binding protein-like I"/>
    <property type="match status" value="1"/>
</dbReference>
<name>A0ABN8GG77_9BACL</name>
<comment type="caution">
    <text evidence="6">The sequence shown here is derived from an EMBL/GenBank/DDBJ whole genome shotgun (WGS) entry which is preliminary data.</text>
</comment>
<dbReference type="PROSITE" id="PS50932">
    <property type="entry name" value="HTH_LACI_2"/>
    <property type="match status" value="1"/>
</dbReference>
<dbReference type="Gene3D" id="3.40.50.2300">
    <property type="match status" value="2"/>
</dbReference>
<reference evidence="6" key="1">
    <citation type="submission" date="2022-01" db="EMBL/GenBank/DDBJ databases">
        <authorList>
            <person name="Criscuolo A."/>
        </authorList>
    </citation>
    <scope>NUCLEOTIDE SEQUENCE</scope>
    <source>
        <strain evidence="6">CIP111892</strain>
    </source>
</reference>
<dbReference type="InterPro" id="IPR028082">
    <property type="entry name" value="Peripla_BP_I"/>
</dbReference>
<dbReference type="PANTHER" id="PTHR30146">
    <property type="entry name" value="LACI-RELATED TRANSCRIPTIONAL REPRESSOR"/>
    <property type="match status" value="1"/>
</dbReference>
<gene>
    <name evidence="6" type="primary">exuR_3</name>
    <name evidence="6" type="ORF">PAECIP111892_03066</name>
</gene>
<dbReference type="EMBL" id="CAKMMG010000003">
    <property type="protein sequence ID" value="CAH1208185.1"/>
    <property type="molecule type" value="Genomic_DNA"/>
</dbReference>
<dbReference type="Gene3D" id="1.10.260.40">
    <property type="entry name" value="lambda repressor-like DNA-binding domains"/>
    <property type="match status" value="1"/>
</dbReference>
<dbReference type="RefSeq" id="WP_236334530.1">
    <property type="nucleotide sequence ID" value="NZ_CAKMMG010000003.1"/>
</dbReference>
<keyword evidence="4" id="KW-0804">Transcription</keyword>
<dbReference type="PANTHER" id="PTHR30146:SF148">
    <property type="entry name" value="HTH-TYPE TRANSCRIPTIONAL REPRESSOR PURR-RELATED"/>
    <property type="match status" value="1"/>
</dbReference>
<keyword evidence="7" id="KW-1185">Reference proteome</keyword>
<evidence type="ECO:0000313" key="7">
    <source>
        <dbReference type="Proteomes" id="UP000838324"/>
    </source>
</evidence>
<accession>A0ABN8GG77</accession>
<dbReference type="SUPFAM" id="SSF47413">
    <property type="entry name" value="lambda repressor-like DNA-binding domains"/>
    <property type="match status" value="1"/>
</dbReference>
<evidence type="ECO:0000256" key="3">
    <source>
        <dbReference type="ARBA" id="ARBA00023125"/>
    </source>
</evidence>
<feature type="domain" description="HTH lacI-type" evidence="5">
    <location>
        <begin position="4"/>
        <end position="58"/>
    </location>
</feature>
<keyword evidence="2" id="KW-0805">Transcription regulation</keyword>
<dbReference type="InterPro" id="IPR046335">
    <property type="entry name" value="LacI/GalR-like_sensor"/>
</dbReference>